<feature type="compositionally biased region" description="Low complexity" evidence="12">
    <location>
        <begin position="26"/>
        <end position="55"/>
    </location>
</feature>
<comment type="subcellular location">
    <subcellularLocation>
        <location evidence="1 10">Cell outer membrane</location>
        <topology evidence="1 10">Multi-pass membrane protein</topology>
    </subcellularLocation>
</comment>
<dbReference type="InterPro" id="IPR000531">
    <property type="entry name" value="Beta-barrel_TonB"/>
</dbReference>
<evidence type="ECO:0000256" key="9">
    <source>
        <dbReference type="ARBA" id="ARBA00023237"/>
    </source>
</evidence>
<evidence type="ECO:0000256" key="5">
    <source>
        <dbReference type="ARBA" id="ARBA00022692"/>
    </source>
</evidence>
<protein>
    <submittedName>
        <fullName evidence="17">TonB-dependent receptor</fullName>
    </submittedName>
</protein>
<dbReference type="PANTHER" id="PTHR30069:SF39">
    <property type="entry name" value="BLL6183 PROTEIN"/>
    <property type="match status" value="1"/>
</dbReference>
<dbReference type="PROSITE" id="PS52016">
    <property type="entry name" value="TONB_DEPENDENT_REC_3"/>
    <property type="match status" value="1"/>
</dbReference>
<sequence>MTKDMPTPHAPVLVLALLAGFGPGTATGAEAPPDRAAAPASGTAAPADTDDSPASLGRVTVRGKRLQDIGPMPGLALDRDRIPGNVQGATRADLAESHATDLASYMQRNFQSVSVNDYAGNPFQLDLNYRGFTASPQVGTAQGLSVFFDGVRVNEPFGDVVNWDLIPMNALERFDLFPGSNPLFGLNTLGGALSMRSRNGFSSTGGEVEVLGGSWGRRQLKGSIGGNDGRFAGFAAANVFDEDGWRSNSPSRVRQVFGRGDWRGDEASLTASLLHASNRLVGNGLVPMEMAREDWSAVFTSPDEARNQATQLSLAGQLDLDDSRSITAQIYRRDSRRTGVTGDIYEGFSDMSADRDVVPDRVVPNTSGLPVCQYVDANGDGAADGQAPLNGPRGSGCVDLGLAPGPDSGKPRNGGSATGYGGAVVGGSGVAAGTPIGLLTRTALRQMSDGAAVQGNWNLDRHRFMIGAALDRSRADYRMSQQLGLIDANHNVYAAPDQIDPMYRAAQSEVVGNDFDGHSRTASLYFSETWSARDNLHFTFAARANHSRVQTTVRTPTNANGLALHELRNRNTPPTRILCPTSDPASCPSEPQVSQLDLSDRAQTVTTDDLTYRSINPAIGFNWLPRPDMNVFGNLSQGARVPSVIELGCAFDSTPVPVNPDVPAWGTTARSLRGPTCSLPTTLSGDPWLPQIRSLSGELGLRGALDEHWEWNASVYRTDLRNDIYFVGVADGRSYFDTIGKTRRQGLELGLKGRYGAFDIKLGYAFVDATFQSGFYMASPHNSSADFDQNSRGGSDVPGQDTLPGTNAGANRGYGTYRMTRVDPGARLPGIPAHNLTLNLGWQATNELRLGLGMIARSLAYLRGNENNQHATGGSDQETGIYLCSTGNCDPDTGLQQVAVAQGRPFNNPGHVGGYAVFNADASWRLTRATTLFMQIGNLFDTRYYSAGRLGINPFTSGATGARGASGWNYNSSEWANASMVAPGAPRSIFVGLSHRFDAD</sequence>
<keyword evidence="5 10" id="KW-0812">Transmembrane</keyword>
<evidence type="ECO:0000256" key="12">
    <source>
        <dbReference type="SAM" id="MobiDB-lite"/>
    </source>
</evidence>
<feature type="chain" id="PRO_5040950134" evidence="13">
    <location>
        <begin position="29"/>
        <end position="1000"/>
    </location>
</feature>
<dbReference type="Pfam" id="PF07715">
    <property type="entry name" value="Plug"/>
    <property type="match status" value="1"/>
</dbReference>
<evidence type="ECO:0000256" key="10">
    <source>
        <dbReference type="PROSITE-ProRule" id="PRU01360"/>
    </source>
</evidence>
<keyword evidence="9 10" id="KW-0998">Cell outer membrane</keyword>
<dbReference type="GO" id="GO:0009279">
    <property type="term" value="C:cell outer membrane"/>
    <property type="evidence" value="ECO:0007669"/>
    <property type="project" value="UniProtKB-SubCell"/>
</dbReference>
<dbReference type="InterPro" id="IPR039426">
    <property type="entry name" value="TonB-dep_rcpt-like"/>
</dbReference>
<keyword evidence="16" id="KW-1185">Reference proteome</keyword>
<evidence type="ECO:0000256" key="13">
    <source>
        <dbReference type="SAM" id="SignalP"/>
    </source>
</evidence>
<accession>A0A9U5GIT0</accession>
<dbReference type="GO" id="GO:0044718">
    <property type="term" value="P:siderophore transmembrane transport"/>
    <property type="evidence" value="ECO:0007669"/>
    <property type="project" value="TreeGrafter"/>
</dbReference>
<dbReference type="Pfam" id="PF00593">
    <property type="entry name" value="TonB_dep_Rec_b-barrel"/>
    <property type="match status" value="1"/>
</dbReference>
<evidence type="ECO:0000256" key="2">
    <source>
        <dbReference type="ARBA" id="ARBA00009810"/>
    </source>
</evidence>
<feature type="region of interest" description="Disordered" evidence="12">
    <location>
        <begin position="784"/>
        <end position="810"/>
    </location>
</feature>
<keyword evidence="8 17" id="KW-0675">Receptor</keyword>
<dbReference type="PANTHER" id="PTHR30069">
    <property type="entry name" value="TONB-DEPENDENT OUTER MEMBRANE RECEPTOR"/>
    <property type="match status" value="1"/>
</dbReference>
<evidence type="ECO:0000256" key="1">
    <source>
        <dbReference type="ARBA" id="ARBA00004571"/>
    </source>
</evidence>
<dbReference type="InterPro" id="IPR037066">
    <property type="entry name" value="Plug_dom_sf"/>
</dbReference>
<dbReference type="RefSeq" id="WP_028312714.1">
    <property type="nucleotide sequence ID" value="NZ_KI519499.1"/>
</dbReference>
<feature type="compositionally biased region" description="Polar residues" evidence="12">
    <location>
        <begin position="784"/>
        <end position="793"/>
    </location>
</feature>
<keyword evidence="7 10" id="KW-0472">Membrane</keyword>
<reference evidence="17" key="2">
    <citation type="journal article" date="2023" name="Annu. Rev. Microbiol.">
        <title>TonB-Dependent Transport Across the Bacterial Outer Membrane.</title>
        <authorList>
            <person name="Silale A."/>
            <person name="van den Berg B."/>
        </authorList>
    </citation>
    <scope>NUCLEOTIDE SEQUENCE</scope>
</reference>
<dbReference type="Gene3D" id="2.40.170.20">
    <property type="entry name" value="TonB-dependent receptor, beta-barrel domain"/>
    <property type="match status" value="1"/>
</dbReference>
<feature type="domain" description="TonB-dependent receptor-like beta-barrel" evidence="14">
    <location>
        <begin position="437"/>
        <end position="939"/>
    </location>
</feature>
<dbReference type="InterPro" id="IPR012910">
    <property type="entry name" value="Plug_dom"/>
</dbReference>
<reference evidence="17" key="3">
    <citation type="submission" date="2025-08" db="UniProtKB">
        <authorList>
            <consortium name="RefSeq"/>
        </authorList>
    </citation>
    <scope>IDENTIFICATION</scope>
</reference>
<evidence type="ECO:0000256" key="11">
    <source>
        <dbReference type="RuleBase" id="RU003357"/>
    </source>
</evidence>
<evidence type="ECO:0000313" key="17">
    <source>
        <dbReference type="RefSeq" id="WP_028312714.1"/>
    </source>
</evidence>
<feature type="region of interest" description="Disordered" evidence="12">
    <location>
        <begin position="24"/>
        <end position="58"/>
    </location>
</feature>
<keyword evidence="6 11" id="KW-0798">TonB box</keyword>
<evidence type="ECO:0000256" key="8">
    <source>
        <dbReference type="ARBA" id="ARBA00023170"/>
    </source>
</evidence>
<evidence type="ECO:0000259" key="14">
    <source>
        <dbReference type="Pfam" id="PF00593"/>
    </source>
</evidence>
<dbReference type="SUPFAM" id="SSF56935">
    <property type="entry name" value="Porins"/>
    <property type="match status" value="1"/>
</dbReference>
<organism evidence="16 17">
    <name type="scientific">Derxia gummosa DSM 723</name>
    <dbReference type="NCBI Taxonomy" id="1121388"/>
    <lineage>
        <taxon>Bacteria</taxon>
        <taxon>Pseudomonadati</taxon>
        <taxon>Pseudomonadota</taxon>
        <taxon>Betaproteobacteria</taxon>
        <taxon>Burkholderiales</taxon>
        <taxon>Alcaligenaceae</taxon>
        <taxon>Derxia</taxon>
    </lineage>
</organism>
<dbReference type="Proteomes" id="UP000675920">
    <property type="component" value="Unplaced"/>
</dbReference>
<evidence type="ECO:0000256" key="7">
    <source>
        <dbReference type="ARBA" id="ARBA00023136"/>
    </source>
</evidence>
<reference evidence="17" key="1">
    <citation type="journal article" date="2022" name="Front. Microbiol.">
        <title>The Ton Motor.</title>
        <authorList>
            <person name="Ratliff A.C."/>
            <person name="Buchanan S.K."/>
            <person name="Celia H."/>
        </authorList>
    </citation>
    <scope>NUCLEOTIDE SEQUENCE</scope>
</reference>
<dbReference type="GO" id="GO:0015344">
    <property type="term" value="F:siderophore uptake transmembrane transporter activity"/>
    <property type="evidence" value="ECO:0007669"/>
    <property type="project" value="TreeGrafter"/>
</dbReference>
<dbReference type="InterPro" id="IPR036942">
    <property type="entry name" value="Beta-barrel_TonB_sf"/>
</dbReference>
<name>A0A9U5GIT0_9BURK</name>
<keyword evidence="3 10" id="KW-0813">Transport</keyword>
<evidence type="ECO:0000259" key="15">
    <source>
        <dbReference type="Pfam" id="PF07715"/>
    </source>
</evidence>
<evidence type="ECO:0000256" key="3">
    <source>
        <dbReference type="ARBA" id="ARBA00022448"/>
    </source>
</evidence>
<comment type="similarity">
    <text evidence="2 10 11">Belongs to the TonB-dependent receptor family.</text>
</comment>
<dbReference type="AlphaFoldDB" id="A0A9U5GIT0"/>
<proteinExistence type="inferred from homology"/>
<evidence type="ECO:0000256" key="6">
    <source>
        <dbReference type="ARBA" id="ARBA00023077"/>
    </source>
</evidence>
<evidence type="ECO:0000313" key="16">
    <source>
        <dbReference type="Proteomes" id="UP000675920"/>
    </source>
</evidence>
<keyword evidence="4 10" id="KW-1134">Transmembrane beta strand</keyword>
<keyword evidence="13" id="KW-0732">Signal</keyword>
<feature type="signal peptide" evidence="13">
    <location>
        <begin position="1"/>
        <end position="28"/>
    </location>
</feature>
<evidence type="ECO:0000256" key="4">
    <source>
        <dbReference type="ARBA" id="ARBA00022452"/>
    </source>
</evidence>
<feature type="domain" description="TonB-dependent receptor plug" evidence="15">
    <location>
        <begin position="80"/>
        <end position="192"/>
    </location>
</feature>
<dbReference type="Gene3D" id="2.170.130.10">
    <property type="entry name" value="TonB-dependent receptor, plug domain"/>
    <property type="match status" value="1"/>
</dbReference>